<gene>
    <name evidence="2" type="ORF">IDJ77_10480</name>
</gene>
<dbReference type="Proteomes" id="UP000606600">
    <property type="component" value="Unassembled WGS sequence"/>
</dbReference>
<keyword evidence="1" id="KW-0812">Transmembrane</keyword>
<reference evidence="2 3" key="1">
    <citation type="submission" date="2020-09" db="EMBL/GenBank/DDBJ databases">
        <title>Novel species of Mucilaginibacter isolated from a glacier on the Tibetan Plateau.</title>
        <authorList>
            <person name="Liu Q."/>
            <person name="Xin Y.-H."/>
        </authorList>
    </citation>
    <scope>NUCLEOTIDE SEQUENCE [LARGE SCALE GENOMIC DNA]</scope>
    <source>
        <strain evidence="2 3">ZT4R22</strain>
    </source>
</reference>
<organism evidence="2 3">
    <name type="scientific">Mucilaginibacter pankratovii</name>
    <dbReference type="NCBI Taxonomy" id="2772110"/>
    <lineage>
        <taxon>Bacteria</taxon>
        <taxon>Pseudomonadati</taxon>
        <taxon>Bacteroidota</taxon>
        <taxon>Sphingobacteriia</taxon>
        <taxon>Sphingobacteriales</taxon>
        <taxon>Sphingobacteriaceae</taxon>
        <taxon>Mucilaginibacter</taxon>
    </lineage>
</organism>
<keyword evidence="1" id="KW-1133">Transmembrane helix</keyword>
<dbReference type="InterPro" id="IPR035287">
    <property type="entry name" value="DUF5362"/>
</dbReference>
<feature type="transmembrane region" description="Helical" evidence="1">
    <location>
        <begin position="32"/>
        <end position="52"/>
    </location>
</feature>
<dbReference type="EMBL" id="JACWMY010000004">
    <property type="protein sequence ID" value="MBD1364234.1"/>
    <property type="molecule type" value="Genomic_DNA"/>
</dbReference>
<feature type="transmembrane region" description="Helical" evidence="1">
    <location>
        <begin position="72"/>
        <end position="99"/>
    </location>
</feature>
<name>A0ABR7WS73_9SPHI</name>
<evidence type="ECO:0000256" key="1">
    <source>
        <dbReference type="SAM" id="Phobius"/>
    </source>
</evidence>
<sequence length="173" mass="19287">METADETLEPLPEQPLIISEESKLYLVQAGKWATFLGIVGFVFTGLIMFVAISSTNNLSNMQRFPMAGMFPFLRVLLIVITVVYVIMAVVTFFFSLYLYKFGTTVKEGILYNDSIKTNAAFGKLKSFFKLWGVTTIIVLILYALMFLFIIFGGLTMASLMGNGSFKLNSPLVP</sequence>
<feature type="transmembrane region" description="Helical" evidence="1">
    <location>
        <begin position="130"/>
        <end position="157"/>
    </location>
</feature>
<evidence type="ECO:0000313" key="2">
    <source>
        <dbReference type="EMBL" id="MBD1364234.1"/>
    </source>
</evidence>
<keyword evidence="3" id="KW-1185">Reference proteome</keyword>
<evidence type="ECO:0000313" key="3">
    <source>
        <dbReference type="Proteomes" id="UP000606600"/>
    </source>
</evidence>
<proteinExistence type="predicted"/>
<accession>A0ABR7WS73</accession>
<protein>
    <submittedName>
        <fullName evidence="2">Uncharacterized protein</fullName>
    </submittedName>
</protein>
<dbReference type="RefSeq" id="WP_191188885.1">
    <property type="nucleotide sequence ID" value="NZ_JACWMY010000004.1"/>
</dbReference>
<keyword evidence="1" id="KW-0472">Membrane</keyword>
<comment type="caution">
    <text evidence="2">The sequence shown here is derived from an EMBL/GenBank/DDBJ whole genome shotgun (WGS) entry which is preliminary data.</text>
</comment>
<dbReference type="Pfam" id="PF17319">
    <property type="entry name" value="DUF5362"/>
    <property type="match status" value="1"/>
</dbReference>